<evidence type="ECO:0000313" key="2">
    <source>
        <dbReference type="Proteomes" id="UP001459277"/>
    </source>
</evidence>
<dbReference type="EMBL" id="JAZDWU010000001">
    <property type="protein sequence ID" value="KAL0013562.1"/>
    <property type="molecule type" value="Genomic_DNA"/>
</dbReference>
<name>A0AAW2DUS6_9ROSI</name>
<evidence type="ECO:0000313" key="1">
    <source>
        <dbReference type="EMBL" id="KAL0013562.1"/>
    </source>
</evidence>
<organism evidence="1 2">
    <name type="scientific">Lithocarpus litseifolius</name>
    <dbReference type="NCBI Taxonomy" id="425828"/>
    <lineage>
        <taxon>Eukaryota</taxon>
        <taxon>Viridiplantae</taxon>
        <taxon>Streptophyta</taxon>
        <taxon>Embryophyta</taxon>
        <taxon>Tracheophyta</taxon>
        <taxon>Spermatophyta</taxon>
        <taxon>Magnoliopsida</taxon>
        <taxon>eudicotyledons</taxon>
        <taxon>Gunneridae</taxon>
        <taxon>Pentapetalae</taxon>
        <taxon>rosids</taxon>
        <taxon>fabids</taxon>
        <taxon>Fagales</taxon>
        <taxon>Fagaceae</taxon>
        <taxon>Lithocarpus</taxon>
    </lineage>
</organism>
<protein>
    <submittedName>
        <fullName evidence="1">Uncharacterized protein</fullName>
    </submittedName>
</protein>
<reference evidence="1 2" key="1">
    <citation type="submission" date="2024-01" db="EMBL/GenBank/DDBJ databases">
        <title>A telomere-to-telomere, gap-free genome of sweet tea (Lithocarpus litseifolius).</title>
        <authorList>
            <person name="Zhou J."/>
        </authorList>
    </citation>
    <scope>NUCLEOTIDE SEQUENCE [LARGE SCALE GENOMIC DNA]</scope>
    <source>
        <strain evidence="1">Zhou-2022a</strain>
        <tissue evidence="1">Leaf</tissue>
    </source>
</reference>
<keyword evidence="2" id="KW-1185">Reference proteome</keyword>
<dbReference type="Proteomes" id="UP001459277">
    <property type="component" value="Unassembled WGS sequence"/>
</dbReference>
<gene>
    <name evidence="1" type="ORF">SO802_000631</name>
</gene>
<accession>A0AAW2DUS6</accession>
<dbReference type="AlphaFoldDB" id="A0AAW2DUS6"/>
<proteinExistence type="predicted"/>
<sequence>MPCLKIPETTCNKLDAITKAFWWGHDLGDRKLHLINCGHQIPLTHPDWYHVPDFILRENNLSNGLIADLIDQENKSWKVDLIRKIYHPQVAKEIPLLPISRIPNMADKLIWKHSSSGDYIRQQTQQQSTNQDWQIVIKAAASINRRTKRSGYAFEATIVDGRSLFKGGASCGRKTYCLAFQDAVGESMLKALKLGYNRLLILNCCKDLTQVYKKFRQSSQQQKTLFADITYLRNQGMLIDFLFVPRYVVDHVFDLAYITTCFPVHRCRLNPNYVMA</sequence>
<comment type="caution">
    <text evidence="1">The sequence shown here is derived from an EMBL/GenBank/DDBJ whole genome shotgun (WGS) entry which is preliminary data.</text>
</comment>